<gene>
    <name evidence="1" type="ORF">AEK19_MT1770</name>
</gene>
<sequence>MSLTQPPSLILLVKVSSSFVGIALRPFAAQLFLDLSQRVSRLHFFQMITTIMT</sequence>
<name>A0A1Y0B3H9_9LAMI</name>
<proteinExistence type="predicted"/>
<organism evidence="1">
    <name type="scientific">Utricularia reniformis</name>
    <dbReference type="NCBI Taxonomy" id="192314"/>
    <lineage>
        <taxon>Eukaryota</taxon>
        <taxon>Viridiplantae</taxon>
        <taxon>Streptophyta</taxon>
        <taxon>Embryophyta</taxon>
        <taxon>Tracheophyta</taxon>
        <taxon>Spermatophyta</taxon>
        <taxon>Magnoliopsida</taxon>
        <taxon>eudicotyledons</taxon>
        <taxon>Gunneridae</taxon>
        <taxon>Pentapetalae</taxon>
        <taxon>asterids</taxon>
        <taxon>lamiids</taxon>
        <taxon>Lamiales</taxon>
        <taxon>Lentibulariaceae</taxon>
        <taxon>Utricularia</taxon>
    </lineage>
</organism>
<accession>A0A1Y0B3H9</accession>
<protein>
    <submittedName>
        <fullName evidence="1">Uncharacterized protein</fullName>
    </submittedName>
</protein>
<dbReference type="EMBL" id="KY774314">
    <property type="protein sequence ID" value="ART31944.1"/>
    <property type="molecule type" value="Genomic_DNA"/>
</dbReference>
<geneLocation type="mitochondrion" evidence="1"/>
<dbReference type="AlphaFoldDB" id="A0A1Y0B3H9"/>
<evidence type="ECO:0000313" key="1">
    <source>
        <dbReference type="EMBL" id="ART31944.1"/>
    </source>
</evidence>
<reference evidence="1" key="1">
    <citation type="submission" date="2017-03" db="EMBL/GenBank/DDBJ databases">
        <title>The mitochondrial genome of the carnivorous plant Utricularia reniformis (Lentibulariaceae): structure, comparative analysis and evolutionary landmarks.</title>
        <authorList>
            <person name="Silva S.R."/>
            <person name="Alvarenga D.O."/>
            <person name="Michael T.P."/>
            <person name="Miranda V.F.O."/>
            <person name="Varani A.M."/>
        </authorList>
    </citation>
    <scope>NUCLEOTIDE SEQUENCE</scope>
</reference>
<keyword evidence="1" id="KW-0496">Mitochondrion</keyword>